<feature type="chain" id="PRO_5003117131" description="LRAT domain-containing protein" evidence="1">
    <location>
        <begin position="25"/>
        <end position="204"/>
    </location>
</feature>
<accession>D8LFI1</accession>
<dbReference type="AlphaFoldDB" id="D8LFI1"/>
<dbReference type="OrthoDB" id="10506623at2759"/>
<keyword evidence="1" id="KW-0732">Signal</keyword>
<protein>
    <recommendedName>
        <fullName evidence="4">LRAT domain-containing protein</fullName>
    </recommendedName>
</protein>
<name>D8LFI1_ECTSI</name>
<evidence type="ECO:0008006" key="4">
    <source>
        <dbReference type="Google" id="ProtNLM"/>
    </source>
</evidence>
<keyword evidence="3" id="KW-1185">Reference proteome</keyword>
<evidence type="ECO:0000313" key="3">
    <source>
        <dbReference type="Proteomes" id="UP000002630"/>
    </source>
</evidence>
<evidence type="ECO:0000313" key="2">
    <source>
        <dbReference type="EMBL" id="CBN79901.1"/>
    </source>
</evidence>
<proteinExistence type="predicted"/>
<organism evidence="2 3">
    <name type="scientific">Ectocarpus siliculosus</name>
    <name type="common">Brown alga</name>
    <name type="synonym">Conferva siliculosa</name>
    <dbReference type="NCBI Taxonomy" id="2880"/>
    <lineage>
        <taxon>Eukaryota</taxon>
        <taxon>Sar</taxon>
        <taxon>Stramenopiles</taxon>
        <taxon>Ochrophyta</taxon>
        <taxon>PX clade</taxon>
        <taxon>Phaeophyceae</taxon>
        <taxon>Ectocarpales</taxon>
        <taxon>Ectocarpaceae</taxon>
        <taxon>Ectocarpus</taxon>
    </lineage>
</organism>
<dbReference type="Proteomes" id="UP000002630">
    <property type="component" value="Unassembled WGS sequence"/>
</dbReference>
<gene>
    <name evidence="2" type="ORF">Esi_0015_0061</name>
</gene>
<dbReference type="EMBL" id="FN649760">
    <property type="protein sequence ID" value="CBN79901.1"/>
    <property type="molecule type" value="Genomic_DNA"/>
</dbReference>
<feature type="signal peptide" evidence="1">
    <location>
        <begin position="1"/>
        <end position="24"/>
    </location>
</feature>
<dbReference type="InParanoid" id="D8LFI1"/>
<evidence type="ECO:0000256" key="1">
    <source>
        <dbReference type="SAM" id="SignalP"/>
    </source>
</evidence>
<sequence length="204" mass="22252">MKAAHSFGTDLLVLLLALFSSAEGWGAIKVHHPSRNRKAWVLAIPLEDGVVREVAEELGALNAARSKEQQYAGEIRTHFAVLLQVGDGRCLLLERRGEGGVTASDVRPSEVKHRAVRSEARVASSLEEIASGFFRRESGRQFDLATNNCRNFAHNFYREFCEDTPFSGAGGGGGGGGDGDGDQNKSNVESFCRWVEQMDRKDGL</sequence>
<reference evidence="2 3" key="1">
    <citation type="journal article" date="2010" name="Nature">
        <title>The Ectocarpus genome and the independent evolution of multicellularity in brown algae.</title>
        <authorList>
            <person name="Cock J.M."/>
            <person name="Sterck L."/>
            <person name="Rouze P."/>
            <person name="Scornet D."/>
            <person name="Allen A.E."/>
            <person name="Amoutzias G."/>
            <person name="Anthouard V."/>
            <person name="Artiguenave F."/>
            <person name="Aury J.M."/>
            <person name="Badger J.H."/>
            <person name="Beszteri B."/>
            <person name="Billiau K."/>
            <person name="Bonnet E."/>
            <person name="Bothwell J.H."/>
            <person name="Bowler C."/>
            <person name="Boyen C."/>
            <person name="Brownlee C."/>
            <person name="Carrano C.J."/>
            <person name="Charrier B."/>
            <person name="Cho G.Y."/>
            <person name="Coelho S.M."/>
            <person name="Collen J."/>
            <person name="Corre E."/>
            <person name="Da Silva C."/>
            <person name="Delage L."/>
            <person name="Delaroque N."/>
            <person name="Dittami S.M."/>
            <person name="Doulbeau S."/>
            <person name="Elias M."/>
            <person name="Farnham G."/>
            <person name="Gachon C.M."/>
            <person name="Gschloessl B."/>
            <person name="Heesch S."/>
            <person name="Jabbari K."/>
            <person name="Jubin C."/>
            <person name="Kawai H."/>
            <person name="Kimura K."/>
            <person name="Kloareg B."/>
            <person name="Kupper F.C."/>
            <person name="Lang D."/>
            <person name="Le Bail A."/>
            <person name="Leblanc C."/>
            <person name="Lerouge P."/>
            <person name="Lohr M."/>
            <person name="Lopez P.J."/>
            <person name="Martens C."/>
            <person name="Maumus F."/>
            <person name="Michel G."/>
            <person name="Miranda-Saavedra D."/>
            <person name="Morales J."/>
            <person name="Moreau H."/>
            <person name="Motomura T."/>
            <person name="Nagasato C."/>
            <person name="Napoli C.A."/>
            <person name="Nelson D.R."/>
            <person name="Nyvall-Collen P."/>
            <person name="Peters A.F."/>
            <person name="Pommier C."/>
            <person name="Potin P."/>
            <person name="Poulain J."/>
            <person name="Quesneville H."/>
            <person name="Read B."/>
            <person name="Rensing S.A."/>
            <person name="Ritter A."/>
            <person name="Rousvoal S."/>
            <person name="Samanta M."/>
            <person name="Samson G."/>
            <person name="Schroeder D.C."/>
            <person name="Segurens B."/>
            <person name="Strittmatter M."/>
            <person name="Tonon T."/>
            <person name="Tregear J.W."/>
            <person name="Valentin K."/>
            <person name="von Dassow P."/>
            <person name="Yamagishi T."/>
            <person name="Van de Peer Y."/>
            <person name="Wincker P."/>
        </authorList>
    </citation>
    <scope>NUCLEOTIDE SEQUENCE [LARGE SCALE GENOMIC DNA]</scope>
    <source>
        <strain evidence="3">Ec32 / CCAP1310/4</strain>
    </source>
</reference>